<dbReference type="AlphaFoldDB" id="A0AAV7K5Y3"/>
<evidence type="ECO:0000256" key="1">
    <source>
        <dbReference type="ARBA" id="ARBA00011012"/>
    </source>
</evidence>
<dbReference type="InterPro" id="IPR016024">
    <property type="entry name" value="ARM-type_fold"/>
</dbReference>
<organism evidence="2 3">
    <name type="scientific">Oopsacas minuta</name>
    <dbReference type="NCBI Taxonomy" id="111878"/>
    <lineage>
        <taxon>Eukaryota</taxon>
        <taxon>Metazoa</taxon>
        <taxon>Porifera</taxon>
        <taxon>Hexactinellida</taxon>
        <taxon>Hexasterophora</taxon>
        <taxon>Lyssacinosida</taxon>
        <taxon>Leucopsacidae</taxon>
        <taxon>Oopsacas</taxon>
    </lineage>
</organism>
<protein>
    <submittedName>
        <fullName evidence="2">Calcium-binding protein 39-like</fullName>
    </submittedName>
</protein>
<name>A0AAV7K5Y3_9METZ</name>
<dbReference type="Pfam" id="PF08569">
    <property type="entry name" value="Mo25"/>
    <property type="match status" value="1"/>
</dbReference>
<dbReference type="Gene3D" id="1.25.10.10">
    <property type="entry name" value="Leucine-rich Repeat Variant"/>
    <property type="match status" value="1"/>
</dbReference>
<proteinExistence type="inferred from homology"/>
<dbReference type="GO" id="GO:0035556">
    <property type="term" value="P:intracellular signal transduction"/>
    <property type="evidence" value="ECO:0007669"/>
    <property type="project" value="TreeGrafter"/>
</dbReference>
<sequence length="337" mass="39404">MPLFRTGARSPQDIVRSLRDSLSQLDKNRDNPVSRKKSSEEVCKNLGSMKAILYGQGDQEPQQEQITLLSQEVYNQHILFPLIQSLSILEFESRKEVALIFSHILKRQLGTRFPTVDYLVAHQEVLTLLVRGYETPETALNNGLMLRECLRHELLTRLILYSDDLYLFFKYVQLQVFDIASDAFATLRDILTRHKIMTSEFLEKNYDKIFSHYQSLIESDNYVTRRQSLKLLGELLLDRHNFTVMTRYIASGDNLKVMMNLLCNPSRNIQFEAFHVFKVFVANPNKSHPVGEILLKNRDKLVEFLSRFQTDRSEDEQFNEEKAYLIKQIREMKKVSG</sequence>
<dbReference type="EMBL" id="JAKMXF010000133">
    <property type="protein sequence ID" value="KAI6656687.1"/>
    <property type="molecule type" value="Genomic_DNA"/>
</dbReference>
<dbReference type="Proteomes" id="UP001165289">
    <property type="component" value="Unassembled WGS sequence"/>
</dbReference>
<dbReference type="GO" id="GO:0005737">
    <property type="term" value="C:cytoplasm"/>
    <property type="evidence" value="ECO:0007669"/>
    <property type="project" value="UniProtKB-ARBA"/>
</dbReference>
<comment type="caution">
    <text evidence="2">The sequence shown here is derived from an EMBL/GenBank/DDBJ whole genome shotgun (WGS) entry which is preliminary data.</text>
</comment>
<dbReference type="InterPro" id="IPR013878">
    <property type="entry name" value="Mo25"/>
</dbReference>
<reference evidence="2 3" key="1">
    <citation type="journal article" date="2023" name="BMC Biol.">
        <title>The compact genome of the sponge Oopsacas minuta (Hexactinellida) is lacking key metazoan core genes.</title>
        <authorList>
            <person name="Santini S."/>
            <person name="Schenkelaars Q."/>
            <person name="Jourda C."/>
            <person name="Duchesne M."/>
            <person name="Belahbib H."/>
            <person name="Rocher C."/>
            <person name="Selva M."/>
            <person name="Riesgo A."/>
            <person name="Vervoort M."/>
            <person name="Leys S.P."/>
            <person name="Kodjabachian L."/>
            <person name="Le Bivic A."/>
            <person name="Borchiellini C."/>
            <person name="Claverie J.M."/>
            <person name="Renard E."/>
        </authorList>
    </citation>
    <scope>NUCLEOTIDE SEQUENCE [LARGE SCALE GENOMIC DNA]</scope>
    <source>
        <strain evidence="2">SPO-2</strain>
    </source>
</reference>
<evidence type="ECO:0000313" key="2">
    <source>
        <dbReference type="EMBL" id="KAI6656687.1"/>
    </source>
</evidence>
<evidence type="ECO:0000313" key="3">
    <source>
        <dbReference type="Proteomes" id="UP001165289"/>
    </source>
</evidence>
<dbReference type="PANTHER" id="PTHR10182:SF3">
    <property type="entry name" value="PROTEIN MO25"/>
    <property type="match status" value="1"/>
</dbReference>
<dbReference type="PANTHER" id="PTHR10182">
    <property type="entry name" value="CALCIUM-BINDING PROTEIN 39-RELATED"/>
    <property type="match status" value="1"/>
</dbReference>
<accession>A0AAV7K5Y3</accession>
<gene>
    <name evidence="2" type="ORF">LOD99_15993</name>
</gene>
<keyword evidence="3" id="KW-1185">Reference proteome</keyword>
<dbReference type="GO" id="GO:0043539">
    <property type="term" value="F:protein serine/threonine kinase activator activity"/>
    <property type="evidence" value="ECO:0007669"/>
    <property type="project" value="TreeGrafter"/>
</dbReference>
<comment type="similarity">
    <text evidence="1">Belongs to the Mo25 family.</text>
</comment>
<dbReference type="InterPro" id="IPR011989">
    <property type="entry name" value="ARM-like"/>
</dbReference>
<dbReference type="FunFam" id="1.25.10.10:FF:000257">
    <property type="entry name" value="Conidiophore development protein hymA"/>
    <property type="match status" value="1"/>
</dbReference>
<dbReference type="SUPFAM" id="SSF48371">
    <property type="entry name" value="ARM repeat"/>
    <property type="match status" value="1"/>
</dbReference>